<dbReference type="Gene3D" id="3.60.130.10">
    <property type="entry name" value="Clavaminate synthase-like"/>
    <property type="match status" value="1"/>
</dbReference>
<name>A0A836BY23_9CHLO</name>
<proteinExistence type="predicted"/>
<sequence>MHPSLAARKAAGRRMGAPAATLHAPCSAGTPSESPTPGSSALPATPDLPPARTGRAVWYGPDIMSRPDEWIVSLTEAHVAEVEAAVAKVLAEAEAAAAAASLPVDGSGRAGGGGGGGEEAVKLATQRLARLTAADFPLPTLGPVLESLRGELLEGRGFALIRRLPVERYSRLQAVASFMGIGAHLGTARSQNAKGHVLGHVADLGLSSTDPRVRIYQTRERQTFHTDSCDVVGLLCLREAKQGGDSLLVSADTLFNEMRRRCPDLLARLLQAMPHDRRGEVPAGQRPWFDIPVFSWHDPHVSVFYQRQYFDSAQRFPEARQLTTEDVEALDAFDALANDPTLHLTMRLAPGDMQFVHNHNMLHDRTGFDDGPDATAETRRHLLRLWLAAPGARPLPEAFAARYGSLQVGSRGGIEVPGAIMHVPLEPA</sequence>
<gene>
    <name evidence="5" type="ORF">HYH03_008560</name>
</gene>
<evidence type="ECO:0000256" key="3">
    <source>
        <dbReference type="SAM" id="MobiDB-lite"/>
    </source>
</evidence>
<feature type="region of interest" description="Disordered" evidence="3">
    <location>
        <begin position="1"/>
        <end position="53"/>
    </location>
</feature>
<dbReference type="PANTHER" id="PTHR10696">
    <property type="entry name" value="GAMMA-BUTYROBETAINE HYDROXYLASE-RELATED"/>
    <property type="match status" value="1"/>
</dbReference>
<feature type="compositionally biased region" description="Low complexity" evidence="3">
    <location>
        <begin position="1"/>
        <end position="20"/>
    </location>
</feature>
<keyword evidence="1" id="KW-0560">Oxidoreductase</keyword>
<organism evidence="5 6">
    <name type="scientific">Edaphochlamys debaryana</name>
    <dbReference type="NCBI Taxonomy" id="47281"/>
    <lineage>
        <taxon>Eukaryota</taxon>
        <taxon>Viridiplantae</taxon>
        <taxon>Chlorophyta</taxon>
        <taxon>core chlorophytes</taxon>
        <taxon>Chlorophyceae</taxon>
        <taxon>CS clade</taxon>
        <taxon>Chlamydomonadales</taxon>
        <taxon>Chlamydomonadales incertae sedis</taxon>
        <taxon>Edaphochlamys</taxon>
    </lineage>
</organism>
<dbReference type="Pfam" id="PF02668">
    <property type="entry name" value="TauD"/>
    <property type="match status" value="1"/>
</dbReference>
<evidence type="ECO:0000256" key="2">
    <source>
        <dbReference type="ARBA" id="ARBA00023194"/>
    </source>
</evidence>
<evidence type="ECO:0000313" key="6">
    <source>
        <dbReference type="Proteomes" id="UP000612055"/>
    </source>
</evidence>
<dbReference type="InterPro" id="IPR003819">
    <property type="entry name" value="TauD/TfdA-like"/>
</dbReference>
<dbReference type="PANTHER" id="PTHR10696:SF56">
    <property type="entry name" value="TAUD_TFDA-LIKE DOMAIN-CONTAINING PROTEIN"/>
    <property type="match status" value="1"/>
</dbReference>
<dbReference type="InterPro" id="IPR042098">
    <property type="entry name" value="TauD-like_sf"/>
</dbReference>
<dbReference type="SUPFAM" id="SSF51197">
    <property type="entry name" value="Clavaminate synthase-like"/>
    <property type="match status" value="1"/>
</dbReference>
<comment type="caution">
    <text evidence="5">The sequence shown here is derived from an EMBL/GenBank/DDBJ whole genome shotgun (WGS) entry which is preliminary data.</text>
</comment>
<evidence type="ECO:0000313" key="5">
    <source>
        <dbReference type="EMBL" id="KAG2493135.1"/>
    </source>
</evidence>
<dbReference type="GO" id="GO:0016491">
    <property type="term" value="F:oxidoreductase activity"/>
    <property type="evidence" value="ECO:0007669"/>
    <property type="project" value="UniProtKB-KW"/>
</dbReference>
<evidence type="ECO:0000256" key="1">
    <source>
        <dbReference type="ARBA" id="ARBA00023002"/>
    </source>
</evidence>
<protein>
    <recommendedName>
        <fullName evidence="4">TauD/TfdA-like domain-containing protein</fullName>
    </recommendedName>
</protein>
<reference evidence="5" key="1">
    <citation type="journal article" date="2020" name="bioRxiv">
        <title>Comparative genomics of Chlamydomonas.</title>
        <authorList>
            <person name="Craig R.J."/>
            <person name="Hasan A.R."/>
            <person name="Ness R.W."/>
            <person name="Keightley P.D."/>
        </authorList>
    </citation>
    <scope>NUCLEOTIDE SEQUENCE</scope>
    <source>
        <strain evidence="5">CCAP 11/70</strain>
    </source>
</reference>
<dbReference type="AlphaFoldDB" id="A0A836BY23"/>
<dbReference type="Proteomes" id="UP000612055">
    <property type="component" value="Unassembled WGS sequence"/>
</dbReference>
<accession>A0A836BY23</accession>
<dbReference type="GO" id="GO:0017000">
    <property type="term" value="P:antibiotic biosynthetic process"/>
    <property type="evidence" value="ECO:0007669"/>
    <property type="project" value="UniProtKB-KW"/>
</dbReference>
<keyword evidence="2" id="KW-0045">Antibiotic biosynthesis</keyword>
<evidence type="ECO:0000259" key="4">
    <source>
        <dbReference type="Pfam" id="PF02668"/>
    </source>
</evidence>
<dbReference type="OrthoDB" id="272271at2759"/>
<dbReference type="InterPro" id="IPR050411">
    <property type="entry name" value="AlphaKG_dependent_hydroxylases"/>
</dbReference>
<feature type="compositionally biased region" description="Low complexity" evidence="3">
    <location>
        <begin position="27"/>
        <end position="41"/>
    </location>
</feature>
<feature type="domain" description="TauD/TfdA-like" evidence="4">
    <location>
        <begin position="130"/>
        <end position="386"/>
    </location>
</feature>
<keyword evidence="6" id="KW-1185">Reference proteome</keyword>
<dbReference type="EMBL" id="JAEHOE010000039">
    <property type="protein sequence ID" value="KAG2493135.1"/>
    <property type="molecule type" value="Genomic_DNA"/>
</dbReference>